<feature type="compositionally biased region" description="Low complexity" evidence="1">
    <location>
        <begin position="21"/>
        <end position="31"/>
    </location>
</feature>
<dbReference type="PROSITE" id="PS51462">
    <property type="entry name" value="NUDIX"/>
    <property type="match status" value="1"/>
</dbReference>
<protein>
    <submittedName>
        <fullName evidence="3">NUDIX domain-containing protein</fullName>
    </submittedName>
</protein>
<dbReference type="InterPro" id="IPR000086">
    <property type="entry name" value="NUDIX_hydrolase_dom"/>
</dbReference>
<reference evidence="3 4" key="1">
    <citation type="submission" date="2018-03" db="EMBL/GenBank/DDBJ databases">
        <title>Bioinformatic expansion and discovery of thiopeptide antibiotics.</title>
        <authorList>
            <person name="Schwalen C.J."/>
            <person name="Hudson G.A."/>
            <person name="Mitchell D.A."/>
        </authorList>
    </citation>
    <scope>NUCLEOTIDE SEQUENCE [LARGE SCALE GENOMIC DNA]</scope>
    <source>
        <strain evidence="3 4">ATCC 21389</strain>
    </source>
</reference>
<feature type="region of interest" description="Disordered" evidence="1">
    <location>
        <begin position="1"/>
        <end position="31"/>
    </location>
</feature>
<dbReference type="OrthoDB" id="9764897at2"/>
<gene>
    <name evidence="3" type="ORF">C7C46_22285</name>
</gene>
<dbReference type="Gene3D" id="3.90.79.10">
    <property type="entry name" value="Nucleoside Triphosphate Pyrophosphohydrolase"/>
    <property type="match status" value="1"/>
</dbReference>
<dbReference type="AlphaFoldDB" id="A0A2V4NL94"/>
<evidence type="ECO:0000256" key="1">
    <source>
        <dbReference type="SAM" id="MobiDB-lite"/>
    </source>
</evidence>
<organism evidence="3 4">
    <name type="scientific">Streptomyces tateyamensis</name>
    <dbReference type="NCBI Taxonomy" id="565073"/>
    <lineage>
        <taxon>Bacteria</taxon>
        <taxon>Bacillati</taxon>
        <taxon>Actinomycetota</taxon>
        <taxon>Actinomycetes</taxon>
        <taxon>Kitasatosporales</taxon>
        <taxon>Streptomycetaceae</taxon>
        <taxon>Streptomyces</taxon>
    </lineage>
</organism>
<keyword evidence="4" id="KW-1185">Reference proteome</keyword>
<dbReference type="InterPro" id="IPR015797">
    <property type="entry name" value="NUDIX_hydrolase-like_dom_sf"/>
</dbReference>
<name>A0A2V4NL94_9ACTN</name>
<evidence type="ECO:0000313" key="3">
    <source>
        <dbReference type="EMBL" id="PYC76373.1"/>
    </source>
</evidence>
<proteinExistence type="predicted"/>
<comment type="caution">
    <text evidence="3">The sequence shown here is derived from an EMBL/GenBank/DDBJ whole genome shotgun (WGS) entry which is preliminary data.</text>
</comment>
<dbReference type="Proteomes" id="UP000248039">
    <property type="component" value="Unassembled WGS sequence"/>
</dbReference>
<sequence length="217" mass="23200">MTTPSTGARVTDLKPTDPTVAELAPAGPAPAELPRVGLPSAELPPAELPLADLPLADFLRTLPHGILFAAVHFTDRQGRPLLLESVYDPEVWQFAGGNLEFGSEPWECARREVLEETGLTLPQHPTPPLLALLFVAASGEWPFKVGVVFDGGELTEAQLGALVLDPAEHSAFAVHSLEHWRTVLAPNRLALLEAVTAARATGRAAYLHQLPAPRTEG</sequence>
<accession>A0A2V4NL94</accession>
<dbReference type="Pfam" id="PF00293">
    <property type="entry name" value="NUDIX"/>
    <property type="match status" value="1"/>
</dbReference>
<dbReference type="EMBL" id="PYBW01000083">
    <property type="protein sequence ID" value="PYC76373.1"/>
    <property type="molecule type" value="Genomic_DNA"/>
</dbReference>
<feature type="domain" description="Nudix hydrolase" evidence="2">
    <location>
        <begin position="63"/>
        <end position="197"/>
    </location>
</feature>
<dbReference type="SUPFAM" id="SSF55811">
    <property type="entry name" value="Nudix"/>
    <property type="match status" value="1"/>
</dbReference>
<evidence type="ECO:0000313" key="4">
    <source>
        <dbReference type="Proteomes" id="UP000248039"/>
    </source>
</evidence>
<evidence type="ECO:0000259" key="2">
    <source>
        <dbReference type="PROSITE" id="PS51462"/>
    </source>
</evidence>